<organism evidence="1 2">
    <name type="scientific">Arctium lappa</name>
    <name type="common">Greater burdock</name>
    <name type="synonym">Lappa major</name>
    <dbReference type="NCBI Taxonomy" id="4217"/>
    <lineage>
        <taxon>Eukaryota</taxon>
        <taxon>Viridiplantae</taxon>
        <taxon>Streptophyta</taxon>
        <taxon>Embryophyta</taxon>
        <taxon>Tracheophyta</taxon>
        <taxon>Spermatophyta</taxon>
        <taxon>Magnoliopsida</taxon>
        <taxon>eudicotyledons</taxon>
        <taxon>Gunneridae</taxon>
        <taxon>Pentapetalae</taxon>
        <taxon>asterids</taxon>
        <taxon>campanulids</taxon>
        <taxon>Asterales</taxon>
        <taxon>Asteraceae</taxon>
        <taxon>Carduoideae</taxon>
        <taxon>Cardueae</taxon>
        <taxon>Arctiinae</taxon>
        <taxon>Arctium</taxon>
    </lineage>
</organism>
<evidence type="ECO:0000313" key="1">
    <source>
        <dbReference type="EMBL" id="KAI3697195.1"/>
    </source>
</evidence>
<accession>A0ACB8ZM23</accession>
<proteinExistence type="predicted"/>
<gene>
    <name evidence="1" type="ORF">L6452_30034</name>
</gene>
<reference evidence="2" key="1">
    <citation type="journal article" date="2022" name="Mol. Ecol. Resour.">
        <title>The genomes of chicory, endive, great burdock and yacon provide insights into Asteraceae palaeo-polyploidization history and plant inulin production.</title>
        <authorList>
            <person name="Fan W."/>
            <person name="Wang S."/>
            <person name="Wang H."/>
            <person name="Wang A."/>
            <person name="Jiang F."/>
            <person name="Liu H."/>
            <person name="Zhao H."/>
            <person name="Xu D."/>
            <person name="Zhang Y."/>
        </authorList>
    </citation>
    <scope>NUCLEOTIDE SEQUENCE [LARGE SCALE GENOMIC DNA]</scope>
    <source>
        <strain evidence="2">cv. Niubang</strain>
    </source>
</reference>
<dbReference type="EMBL" id="CM042056">
    <property type="protein sequence ID" value="KAI3697195.1"/>
    <property type="molecule type" value="Genomic_DNA"/>
</dbReference>
<reference evidence="1 2" key="2">
    <citation type="journal article" date="2022" name="Mol. Ecol. Resour.">
        <title>The genomes of chicory, endive, great burdock and yacon provide insights into Asteraceae paleo-polyploidization history and plant inulin production.</title>
        <authorList>
            <person name="Fan W."/>
            <person name="Wang S."/>
            <person name="Wang H."/>
            <person name="Wang A."/>
            <person name="Jiang F."/>
            <person name="Liu H."/>
            <person name="Zhao H."/>
            <person name="Xu D."/>
            <person name="Zhang Y."/>
        </authorList>
    </citation>
    <scope>NUCLEOTIDE SEQUENCE [LARGE SCALE GENOMIC DNA]</scope>
    <source>
        <strain evidence="2">cv. Niubang</strain>
    </source>
</reference>
<sequence length="80" mass="9426">MEEEDPLGYYKSWNHIIGGDLFAFQTITTPGEYFLSRRHFFSGLIFSVIPSNEEYIFKFRAFSQRKFNEVGGTLESQDRM</sequence>
<evidence type="ECO:0000313" key="2">
    <source>
        <dbReference type="Proteomes" id="UP001055879"/>
    </source>
</evidence>
<keyword evidence="2" id="KW-1185">Reference proteome</keyword>
<comment type="caution">
    <text evidence="1">The sequence shown here is derived from an EMBL/GenBank/DDBJ whole genome shotgun (WGS) entry which is preliminary data.</text>
</comment>
<protein>
    <submittedName>
        <fullName evidence="1">Uncharacterized protein</fullName>
    </submittedName>
</protein>
<dbReference type="Proteomes" id="UP001055879">
    <property type="component" value="Linkage Group LG10"/>
</dbReference>
<name>A0ACB8ZM23_ARCLA</name>